<keyword evidence="3" id="KW-1185">Reference proteome</keyword>
<keyword evidence="1" id="KW-0472">Membrane</keyword>
<dbReference type="AlphaFoldDB" id="A0A1W0A3U9"/>
<dbReference type="EMBL" id="JNBS01000529">
    <property type="protein sequence ID" value="OQS04925.1"/>
    <property type="molecule type" value="Genomic_DNA"/>
</dbReference>
<name>A0A1W0A3U9_9STRA</name>
<dbReference type="Proteomes" id="UP000243217">
    <property type="component" value="Unassembled WGS sequence"/>
</dbReference>
<evidence type="ECO:0008006" key="4">
    <source>
        <dbReference type="Google" id="ProtNLM"/>
    </source>
</evidence>
<sequence length="387" mass="42639">GFLPSSCSDVKPNTNGSQLLFEQGQDPTAICPATSQTVYSGIVGNLTADNIVRLYASEIQEINDMIDCCQPVVCVAETSRKLSSGNESCDLFDVQSKWSGKFYEPWVDSFSEAQYLSEWFLMSSLNNMTIPPNKTLDDMVRLGSVHNAHMQLITNQFNAENFGSTLLVHLVSSMEEGITKSKVSVDSGDGPQLLHDPTSQFLYYAGHDINLLYLKNMLRLEWETTNWMSNQPNPGSMLVFEIHADAGKAESTSIDDFYLQAYFMAASPVQIRNAESLSPLNAPDRVAVSIPHCSKDVSLSDGSTQLQCRFTAFKSVVGKSIEQVCVSPSLQSYASSLLNESWTSSFWSIETIVIALLAMALAVVTFRYIALSRNHASVEYGKYSAIV</sequence>
<proteinExistence type="predicted"/>
<dbReference type="Gene3D" id="3.40.50.1240">
    <property type="entry name" value="Phosphoglycerate mutase-like"/>
    <property type="match status" value="1"/>
</dbReference>
<gene>
    <name evidence="2" type="ORF">THRCLA_02889</name>
</gene>
<evidence type="ECO:0000313" key="2">
    <source>
        <dbReference type="EMBL" id="OQS04925.1"/>
    </source>
</evidence>
<protein>
    <recommendedName>
        <fullName evidence="4">Histidine acid phosphatase</fullName>
    </recommendedName>
</protein>
<keyword evidence="1" id="KW-1133">Transmembrane helix</keyword>
<dbReference type="SUPFAM" id="SSF53254">
    <property type="entry name" value="Phosphoglycerate mutase-like"/>
    <property type="match status" value="1"/>
</dbReference>
<dbReference type="Pfam" id="PF00328">
    <property type="entry name" value="His_Phos_2"/>
    <property type="match status" value="1"/>
</dbReference>
<keyword evidence="1" id="KW-0812">Transmembrane</keyword>
<accession>A0A1W0A3U9</accession>
<dbReference type="InterPro" id="IPR029033">
    <property type="entry name" value="His_PPase_superfam"/>
</dbReference>
<organism evidence="2 3">
    <name type="scientific">Thraustotheca clavata</name>
    <dbReference type="NCBI Taxonomy" id="74557"/>
    <lineage>
        <taxon>Eukaryota</taxon>
        <taxon>Sar</taxon>
        <taxon>Stramenopiles</taxon>
        <taxon>Oomycota</taxon>
        <taxon>Saprolegniomycetes</taxon>
        <taxon>Saprolegniales</taxon>
        <taxon>Achlyaceae</taxon>
        <taxon>Thraustotheca</taxon>
    </lineage>
</organism>
<evidence type="ECO:0000256" key="1">
    <source>
        <dbReference type="SAM" id="Phobius"/>
    </source>
</evidence>
<comment type="caution">
    <text evidence="2">The sequence shown here is derived from an EMBL/GenBank/DDBJ whole genome shotgun (WGS) entry which is preliminary data.</text>
</comment>
<evidence type="ECO:0000313" key="3">
    <source>
        <dbReference type="Proteomes" id="UP000243217"/>
    </source>
</evidence>
<feature type="non-terminal residue" evidence="2">
    <location>
        <position position="1"/>
    </location>
</feature>
<dbReference type="OrthoDB" id="75078at2759"/>
<dbReference type="InterPro" id="IPR000560">
    <property type="entry name" value="His_Pase_clade-2"/>
</dbReference>
<feature type="transmembrane region" description="Helical" evidence="1">
    <location>
        <begin position="346"/>
        <end position="370"/>
    </location>
</feature>
<reference evidence="2 3" key="1">
    <citation type="journal article" date="2014" name="Genome Biol. Evol.">
        <title>The secreted proteins of Achlya hypogyna and Thraustotheca clavata identify the ancestral oomycete secretome and reveal gene acquisitions by horizontal gene transfer.</title>
        <authorList>
            <person name="Misner I."/>
            <person name="Blouin N."/>
            <person name="Leonard G."/>
            <person name="Richards T.A."/>
            <person name="Lane C.E."/>
        </authorList>
    </citation>
    <scope>NUCLEOTIDE SEQUENCE [LARGE SCALE GENOMIC DNA]</scope>
    <source>
        <strain evidence="2 3">ATCC 34112</strain>
    </source>
</reference>